<accession>A0A367KIS5</accession>
<dbReference type="EMBL" id="PJQM01001516">
    <property type="protein sequence ID" value="RCI02135.1"/>
    <property type="molecule type" value="Genomic_DNA"/>
</dbReference>
<dbReference type="OrthoDB" id="27823at2759"/>
<dbReference type="Proteomes" id="UP000253551">
    <property type="component" value="Unassembled WGS sequence"/>
</dbReference>
<dbReference type="STRING" id="4846.A0A367KIS5"/>
<dbReference type="InterPro" id="IPR018808">
    <property type="entry name" value="Muniscin_C"/>
</dbReference>
<name>A0A367KIS5_RHIST</name>
<sequence>MILVSETNPFITSSSMALSNFNTVSTPSLHHSPTITTRNSETSLQLAPIPETQQPLSVSIVEKTRVTGSNMYVAGQVLITCHSNTGSIPIQLNGLDHIQNLRPRSPYVIVQADGYVINTSHFEPGKPVACFMFDINTDTSQLPLQLVAFWKCVDGISYLIVKHSKNIDIDPSKIKGSVSVAMEDQVNNVQSTPQGVWDTVKNRLTWQISDLMQQYQPDSPQQRLLAKFYIEGKGSSQPIYFNYCLEDNTLPNISIQSDAVEIKQSIVQSNQVVYM</sequence>
<evidence type="ECO:0000313" key="2">
    <source>
        <dbReference type="EMBL" id="RCI02135.1"/>
    </source>
</evidence>
<keyword evidence="3" id="KW-1185">Reference proteome</keyword>
<organism evidence="2 3">
    <name type="scientific">Rhizopus stolonifer</name>
    <name type="common">Rhizopus nigricans</name>
    <dbReference type="NCBI Taxonomy" id="4846"/>
    <lineage>
        <taxon>Eukaryota</taxon>
        <taxon>Fungi</taxon>
        <taxon>Fungi incertae sedis</taxon>
        <taxon>Mucoromycota</taxon>
        <taxon>Mucoromycotina</taxon>
        <taxon>Mucoromycetes</taxon>
        <taxon>Mucorales</taxon>
        <taxon>Mucorineae</taxon>
        <taxon>Rhizopodaceae</taxon>
        <taxon>Rhizopus</taxon>
    </lineage>
</organism>
<dbReference type="AlphaFoldDB" id="A0A367KIS5"/>
<gene>
    <name evidence="2" type="ORF">CU098_012063</name>
</gene>
<comment type="caution">
    <text evidence="2">The sequence shown here is derived from an EMBL/GenBank/DDBJ whole genome shotgun (WGS) entry which is preliminary data.</text>
</comment>
<evidence type="ECO:0000313" key="3">
    <source>
        <dbReference type="Proteomes" id="UP000253551"/>
    </source>
</evidence>
<protein>
    <recommendedName>
        <fullName evidence="1">Muniscin C-terminal domain-containing protein</fullName>
    </recommendedName>
</protein>
<proteinExistence type="predicted"/>
<feature type="domain" description="Muniscin C-terminal" evidence="1">
    <location>
        <begin position="76"/>
        <end position="255"/>
    </location>
</feature>
<dbReference type="Pfam" id="PF10291">
    <property type="entry name" value="muHD"/>
    <property type="match status" value="1"/>
</dbReference>
<evidence type="ECO:0000259" key="1">
    <source>
        <dbReference type="Pfam" id="PF10291"/>
    </source>
</evidence>
<reference evidence="2 3" key="1">
    <citation type="journal article" date="2018" name="G3 (Bethesda)">
        <title>Phylogenetic and Phylogenomic Definition of Rhizopus Species.</title>
        <authorList>
            <person name="Gryganskyi A.P."/>
            <person name="Golan J."/>
            <person name="Dolatabadi S."/>
            <person name="Mondo S."/>
            <person name="Robb S."/>
            <person name="Idnurm A."/>
            <person name="Muszewska A."/>
            <person name="Steczkiewicz K."/>
            <person name="Masonjones S."/>
            <person name="Liao H.L."/>
            <person name="Gajdeczka M.T."/>
            <person name="Anike F."/>
            <person name="Vuek A."/>
            <person name="Anishchenko I.M."/>
            <person name="Voigt K."/>
            <person name="de Hoog G.S."/>
            <person name="Smith M.E."/>
            <person name="Heitman J."/>
            <person name="Vilgalys R."/>
            <person name="Stajich J.E."/>
        </authorList>
    </citation>
    <scope>NUCLEOTIDE SEQUENCE [LARGE SCALE GENOMIC DNA]</scope>
    <source>
        <strain evidence="2 3">LSU 92-RS-03</strain>
    </source>
</reference>